<keyword evidence="3" id="KW-1185">Reference proteome</keyword>
<dbReference type="AlphaFoldDB" id="A0A9W4SW81"/>
<evidence type="ECO:0000313" key="3">
    <source>
        <dbReference type="Proteomes" id="UP001153678"/>
    </source>
</evidence>
<sequence>TKVEEILDKNHSSLIPKVLDSSLNIGDLDNLFNKITGRTKQKRKNRSKFNQEEKSQKAYRYEVQKVKNLLDDLMYQRMEEQEYKKEECKRKEIERRQREEQRQKEFNLLISALHSSNNITTD</sequence>
<name>A0A9W4SW81_9GLOM</name>
<feature type="coiled-coil region" evidence="1">
    <location>
        <begin position="76"/>
        <end position="103"/>
    </location>
</feature>
<accession>A0A9W4SW81</accession>
<proteinExistence type="predicted"/>
<gene>
    <name evidence="2" type="ORF">FWILDA_LOCUS10932</name>
</gene>
<comment type="caution">
    <text evidence="2">The sequence shown here is derived from an EMBL/GenBank/DDBJ whole genome shotgun (WGS) entry which is preliminary data.</text>
</comment>
<reference evidence="2" key="1">
    <citation type="submission" date="2022-08" db="EMBL/GenBank/DDBJ databases">
        <authorList>
            <person name="Kallberg Y."/>
            <person name="Tangrot J."/>
            <person name="Rosling A."/>
        </authorList>
    </citation>
    <scope>NUCLEOTIDE SEQUENCE</scope>
    <source>
        <strain evidence="2">Wild A</strain>
    </source>
</reference>
<evidence type="ECO:0000313" key="2">
    <source>
        <dbReference type="EMBL" id="CAI2183144.1"/>
    </source>
</evidence>
<feature type="non-terminal residue" evidence="2">
    <location>
        <position position="122"/>
    </location>
</feature>
<protein>
    <submittedName>
        <fullName evidence="2">17031_t:CDS:1</fullName>
    </submittedName>
</protein>
<organism evidence="2 3">
    <name type="scientific">Funneliformis geosporum</name>
    <dbReference type="NCBI Taxonomy" id="1117311"/>
    <lineage>
        <taxon>Eukaryota</taxon>
        <taxon>Fungi</taxon>
        <taxon>Fungi incertae sedis</taxon>
        <taxon>Mucoromycota</taxon>
        <taxon>Glomeromycotina</taxon>
        <taxon>Glomeromycetes</taxon>
        <taxon>Glomerales</taxon>
        <taxon>Glomeraceae</taxon>
        <taxon>Funneliformis</taxon>
    </lineage>
</organism>
<dbReference type="Proteomes" id="UP001153678">
    <property type="component" value="Unassembled WGS sequence"/>
</dbReference>
<evidence type="ECO:0000256" key="1">
    <source>
        <dbReference type="SAM" id="Coils"/>
    </source>
</evidence>
<keyword evidence="1" id="KW-0175">Coiled coil</keyword>
<dbReference type="EMBL" id="CAMKVN010002947">
    <property type="protein sequence ID" value="CAI2183144.1"/>
    <property type="molecule type" value="Genomic_DNA"/>
</dbReference>